<evidence type="ECO:0000313" key="2">
    <source>
        <dbReference type="WBParaSite" id="RSKR_0000401800.1"/>
    </source>
</evidence>
<dbReference type="WBParaSite" id="RSKR_0000401800.1">
    <property type="protein sequence ID" value="RSKR_0000401800.1"/>
    <property type="gene ID" value="RSKR_0000401800"/>
</dbReference>
<name>A0AC35TSH1_9BILA</name>
<sequence length="249" mass="29556">MGRKNEESRLKGLPILQRHNKLIETFINAHKRINSESCASERSVSSVVKSHLKFHYDEKNESKLSWEEKLAKRYYDRLFKEYCVADLEHYEKNKIAMRWRTEKELKSGKGQFLCGSRNCVISDDLNTWEVNFKYVEDAETKNILVKLRLCEECSKKLNYHTLKRRVTKLVKDAKKRKHQPDVKESRDDEGYSPKEVKRQFLDHDKEDTPSKSTITPTDIDNVWSKPIELDDTKKLTDEMDDFLNNFLFD</sequence>
<proteinExistence type="predicted"/>
<evidence type="ECO:0000313" key="1">
    <source>
        <dbReference type="Proteomes" id="UP000095286"/>
    </source>
</evidence>
<reference evidence="2" key="1">
    <citation type="submission" date="2016-11" db="UniProtKB">
        <authorList>
            <consortium name="WormBaseParasite"/>
        </authorList>
    </citation>
    <scope>IDENTIFICATION</scope>
    <source>
        <strain evidence="2">KR3021</strain>
    </source>
</reference>
<accession>A0AC35TSH1</accession>
<protein>
    <submittedName>
        <fullName evidence="2">Protein FRA10AC1 homolog</fullName>
    </submittedName>
</protein>
<dbReference type="Proteomes" id="UP000095286">
    <property type="component" value="Unplaced"/>
</dbReference>
<organism evidence="1 2">
    <name type="scientific">Rhabditophanes sp. KR3021</name>
    <dbReference type="NCBI Taxonomy" id="114890"/>
    <lineage>
        <taxon>Eukaryota</taxon>
        <taxon>Metazoa</taxon>
        <taxon>Ecdysozoa</taxon>
        <taxon>Nematoda</taxon>
        <taxon>Chromadorea</taxon>
        <taxon>Rhabditida</taxon>
        <taxon>Tylenchina</taxon>
        <taxon>Panagrolaimomorpha</taxon>
        <taxon>Strongyloidoidea</taxon>
        <taxon>Alloionematidae</taxon>
        <taxon>Rhabditophanes</taxon>
    </lineage>
</organism>